<keyword evidence="4" id="KW-1185">Reference proteome</keyword>
<dbReference type="Pfam" id="PF13181">
    <property type="entry name" value="TPR_8"/>
    <property type="match status" value="1"/>
</dbReference>
<name>A0AAJ0U453_9GAMM</name>
<dbReference type="InterPro" id="IPR019734">
    <property type="entry name" value="TPR_rpt"/>
</dbReference>
<dbReference type="Gene3D" id="1.25.40.10">
    <property type="entry name" value="Tetratricopeptide repeat domain"/>
    <property type="match status" value="1"/>
</dbReference>
<keyword evidence="2" id="KW-1133">Transmembrane helix</keyword>
<proteinExistence type="predicted"/>
<reference evidence="3" key="2">
    <citation type="journal article" date="2020" name="Microorganisms">
        <title>Osmotic Adaptation and Compatible Solute Biosynthesis of Phototrophic Bacteria as Revealed from Genome Analyses.</title>
        <authorList>
            <person name="Imhoff J.F."/>
            <person name="Rahn T."/>
            <person name="Kunzel S."/>
            <person name="Keller A."/>
            <person name="Neulinger S.C."/>
        </authorList>
    </citation>
    <scope>NUCLEOTIDE SEQUENCE</scope>
    <source>
        <strain evidence="3">DSM 11080</strain>
    </source>
</reference>
<evidence type="ECO:0000256" key="1">
    <source>
        <dbReference type="PROSITE-ProRule" id="PRU00339"/>
    </source>
</evidence>
<gene>
    <name evidence="3" type="ORF">CKO40_10105</name>
</gene>
<feature type="repeat" description="TPR" evidence="1">
    <location>
        <begin position="156"/>
        <end position="189"/>
    </location>
</feature>
<feature type="transmembrane region" description="Helical" evidence="2">
    <location>
        <begin position="6"/>
        <end position="27"/>
    </location>
</feature>
<keyword evidence="2" id="KW-0812">Transmembrane</keyword>
<dbReference type="SMART" id="SM00028">
    <property type="entry name" value="TPR"/>
    <property type="match status" value="3"/>
</dbReference>
<dbReference type="SUPFAM" id="SSF48452">
    <property type="entry name" value="TPR-like"/>
    <property type="match status" value="1"/>
</dbReference>
<organism evidence="3 4">
    <name type="scientific">Halochromatium glycolicum</name>
    <dbReference type="NCBI Taxonomy" id="85075"/>
    <lineage>
        <taxon>Bacteria</taxon>
        <taxon>Pseudomonadati</taxon>
        <taxon>Pseudomonadota</taxon>
        <taxon>Gammaproteobacteria</taxon>
        <taxon>Chromatiales</taxon>
        <taxon>Chromatiaceae</taxon>
        <taxon>Halochromatium</taxon>
    </lineage>
</organism>
<dbReference type="InterPro" id="IPR011990">
    <property type="entry name" value="TPR-like_helical_dom_sf"/>
</dbReference>
<evidence type="ECO:0000313" key="4">
    <source>
        <dbReference type="Proteomes" id="UP001296776"/>
    </source>
</evidence>
<reference evidence="3" key="1">
    <citation type="submission" date="2017-08" db="EMBL/GenBank/DDBJ databases">
        <authorList>
            <person name="Imhoff J.F."/>
            <person name="Rahn T."/>
            <person name="Kuenzel S."/>
            <person name="Neulinger S.C."/>
        </authorList>
    </citation>
    <scope>NUCLEOTIDE SEQUENCE</scope>
    <source>
        <strain evidence="3">DSM 11080</strain>
    </source>
</reference>
<accession>A0AAJ0U453</accession>
<dbReference type="Proteomes" id="UP001296776">
    <property type="component" value="Unassembled WGS sequence"/>
</dbReference>
<dbReference type="AlphaFoldDB" id="A0AAJ0U453"/>
<feature type="repeat" description="TPR" evidence="1">
    <location>
        <begin position="88"/>
        <end position="121"/>
    </location>
</feature>
<keyword evidence="1" id="KW-0802">TPR repeat</keyword>
<comment type="caution">
    <text evidence="3">The sequence shown here is derived from an EMBL/GenBank/DDBJ whole genome shotgun (WGS) entry which is preliminary data.</text>
</comment>
<evidence type="ECO:0008006" key="5">
    <source>
        <dbReference type="Google" id="ProtNLM"/>
    </source>
</evidence>
<protein>
    <recommendedName>
        <fullName evidence="5">Tetratricopeptide repeat protein</fullName>
    </recommendedName>
</protein>
<dbReference type="PROSITE" id="PS50005">
    <property type="entry name" value="TPR"/>
    <property type="match status" value="2"/>
</dbReference>
<dbReference type="EMBL" id="NRSJ01000015">
    <property type="protein sequence ID" value="MBK1704882.1"/>
    <property type="molecule type" value="Genomic_DNA"/>
</dbReference>
<dbReference type="RefSeq" id="WP_200346091.1">
    <property type="nucleotide sequence ID" value="NZ_NRSJ01000015.1"/>
</dbReference>
<sequence>MLPRLSALQWTLFIAFLAFYGFAVFALTRDYYLRHPLTPAAGADAPHQLPAGQQADARALGARMRQALDGAPDGSEIGSEIDLGSTDSAALAAAADRLFVARRFDEAIPVYQRVLELEPDDADTRNDLGLALHYTGRSEEAIAMLRKGAKEAPAFQRIWLSLGFVALQAGDIAQARDALERAEAIAPSTEVGREAARLLGVLNEAEAPS</sequence>
<dbReference type="Pfam" id="PF13432">
    <property type="entry name" value="TPR_16"/>
    <property type="match status" value="1"/>
</dbReference>
<keyword evidence="2" id="KW-0472">Membrane</keyword>
<evidence type="ECO:0000256" key="2">
    <source>
        <dbReference type="SAM" id="Phobius"/>
    </source>
</evidence>
<evidence type="ECO:0000313" key="3">
    <source>
        <dbReference type="EMBL" id="MBK1704882.1"/>
    </source>
</evidence>